<keyword evidence="2" id="KW-0808">Transferase</keyword>
<name>A0A1C6TW80_9ACTN</name>
<dbReference type="EMBL" id="FMIB01000002">
    <property type="protein sequence ID" value="SCL45923.1"/>
    <property type="molecule type" value="Genomic_DNA"/>
</dbReference>
<dbReference type="GO" id="GO:0008757">
    <property type="term" value="F:S-adenosylmethionine-dependent methyltransferase activity"/>
    <property type="evidence" value="ECO:0007669"/>
    <property type="project" value="InterPro"/>
</dbReference>
<dbReference type="Proteomes" id="UP000198605">
    <property type="component" value="Unassembled WGS sequence"/>
</dbReference>
<sequence>MRPAGRVGAGPRPYPAGVAKPVWADGAAYEAYVGRWSRLVARDFLRRLAVPPGLRWLDVGCGTGALTAAVLAGADPAHVTGVDPAAGFLAHARDRVDDPRAAFTVGDARALPVGDARVDVVVSGLALNFVPDPARAVAEFARVLRPGGVAAAYVWDYAEGMAMMRHFWAAAEALDPAVAELSEGRRFPLCRPEALRAVWTDAGFIAVAVEPVVVPTVFADVDAYWEPFLGGQGAAPAYVASLAERDRAALRDLLVSRLPVGADGSVRLTARAWAVRGTAPS</sequence>
<organism evidence="2 3">
    <name type="scientific">Micromonospora chersina</name>
    <dbReference type="NCBI Taxonomy" id="47854"/>
    <lineage>
        <taxon>Bacteria</taxon>
        <taxon>Bacillati</taxon>
        <taxon>Actinomycetota</taxon>
        <taxon>Actinomycetes</taxon>
        <taxon>Micromonosporales</taxon>
        <taxon>Micromonosporaceae</taxon>
        <taxon>Micromonospora</taxon>
    </lineage>
</organism>
<protein>
    <submittedName>
        <fullName evidence="2">Ubiquinone/menaquinone biosynthesis C-methylase UbiE</fullName>
    </submittedName>
</protein>
<proteinExistence type="predicted"/>
<keyword evidence="2" id="KW-0830">Ubiquinone</keyword>
<dbReference type="SUPFAM" id="SSF53335">
    <property type="entry name" value="S-adenosyl-L-methionine-dependent methyltransferases"/>
    <property type="match status" value="1"/>
</dbReference>
<dbReference type="STRING" id="47854.GA0070603_0040"/>
<dbReference type="AlphaFoldDB" id="A0A1C6TW80"/>
<keyword evidence="3" id="KW-1185">Reference proteome</keyword>
<evidence type="ECO:0000313" key="2">
    <source>
        <dbReference type="EMBL" id="SCL45923.1"/>
    </source>
</evidence>
<feature type="domain" description="Methyltransferase type 11" evidence="1">
    <location>
        <begin position="57"/>
        <end position="151"/>
    </location>
</feature>
<accession>A0A1C6TW80</accession>
<dbReference type="Gene3D" id="3.40.50.150">
    <property type="entry name" value="Vaccinia Virus protein VP39"/>
    <property type="match status" value="1"/>
</dbReference>
<keyword evidence="2" id="KW-0489">Methyltransferase</keyword>
<dbReference type="CDD" id="cd02440">
    <property type="entry name" value="AdoMet_MTases"/>
    <property type="match status" value="1"/>
</dbReference>
<dbReference type="InterPro" id="IPR029063">
    <property type="entry name" value="SAM-dependent_MTases_sf"/>
</dbReference>
<reference evidence="3" key="1">
    <citation type="submission" date="2016-06" db="EMBL/GenBank/DDBJ databases">
        <authorList>
            <person name="Varghese N."/>
            <person name="Submissions Spin"/>
        </authorList>
    </citation>
    <scope>NUCLEOTIDE SEQUENCE [LARGE SCALE GENOMIC DNA]</scope>
    <source>
        <strain evidence="3">DSM 44151</strain>
    </source>
</reference>
<dbReference type="Pfam" id="PF08241">
    <property type="entry name" value="Methyltransf_11"/>
    <property type="match status" value="1"/>
</dbReference>
<gene>
    <name evidence="2" type="ORF">GA0070603_0040</name>
</gene>
<evidence type="ECO:0000259" key="1">
    <source>
        <dbReference type="Pfam" id="PF08241"/>
    </source>
</evidence>
<evidence type="ECO:0000313" key="3">
    <source>
        <dbReference type="Proteomes" id="UP000198605"/>
    </source>
</evidence>
<dbReference type="OrthoDB" id="9795634at2"/>
<dbReference type="InterPro" id="IPR013216">
    <property type="entry name" value="Methyltransf_11"/>
</dbReference>
<dbReference type="PANTHER" id="PTHR43591">
    <property type="entry name" value="METHYLTRANSFERASE"/>
    <property type="match status" value="1"/>
</dbReference>
<dbReference type="GO" id="GO:0032259">
    <property type="term" value="P:methylation"/>
    <property type="evidence" value="ECO:0007669"/>
    <property type="project" value="UniProtKB-KW"/>
</dbReference>